<comment type="similarity">
    <text evidence="1">Belongs to the WD repeat MET30/SCONB/SCON-2 family.</text>
</comment>
<feature type="repeat" description="WD" evidence="4">
    <location>
        <begin position="401"/>
        <end position="444"/>
    </location>
</feature>
<dbReference type="PROSITE" id="PS50294">
    <property type="entry name" value="WD_REPEATS_REGION"/>
    <property type="match status" value="5"/>
</dbReference>
<accession>A0AA39R2W5</accession>
<feature type="region of interest" description="Disordered" evidence="5">
    <location>
        <begin position="766"/>
        <end position="858"/>
    </location>
</feature>
<evidence type="ECO:0000313" key="7">
    <source>
        <dbReference type="EMBL" id="KAK0513835.1"/>
    </source>
</evidence>
<keyword evidence="8" id="KW-1185">Reference proteome</keyword>
<evidence type="ECO:0000259" key="6">
    <source>
        <dbReference type="PROSITE" id="PS50181"/>
    </source>
</evidence>
<feature type="compositionally biased region" description="Basic and acidic residues" evidence="5">
    <location>
        <begin position="1"/>
        <end position="19"/>
    </location>
</feature>
<dbReference type="Pfam" id="PF00400">
    <property type="entry name" value="WD40"/>
    <property type="match status" value="5"/>
</dbReference>
<evidence type="ECO:0000313" key="8">
    <source>
        <dbReference type="Proteomes" id="UP001166286"/>
    </source>
</evidence>
<dbReference type="InterPro" id="IPR020472">
    <property type="entry name" value="WD40_PAC1"/>
</dbReference>
<feature type="region of interest" description="Disordered" evidence="5">
    <location>
        <begin position="655"/>
        <end position="693"/>
    </location>
</feature>
<dbReference type="SUPFAM" id="SSF50978">
    <property type="entry name" value="WD40 repeat-like"/>
    <property type="match status" value="1"/>
</dbReference>
<dbReference type="InterPro" id="IPR050995">
    <property type="entry name" value="WD-F-box_domain-protein"/>
</dbReference>
<feature type="compositionally biased region" description="Polar residues" evidence="5">
    <location>
        <begin position="808"/>
        <end position="823"/>
    </location>
</feature>
<dbReference type="Gene3D" id="1.20.1280.50">
    <property type="match status" value="1"/>
</dbReference>
<gene>
    <name evidence="7" type="ORF">JMJ35_003557</name>
</gene>
<feature type="repeat" description="WD" evidence="4">
    <location>
        <begin position="360"/>
        <end position="399"/>
    </location>
</feature>
<protein>
    <recommendedName>
        <fullName evidence="6">F-box domain-containing protein</fullName>
    </recommendedName>
</protein>
<proteinExistence type="inferred from homology"/>
<feature type="region of interest" description="Disordered" evidence="5">
    <location>
        <begin position="1"/>
        <end position="26"/>
    </location>
</feature>
<dbReference type="Gene3D" id="2.130.10.10">
    <property type="entry name" value="YVTN repeat-like/Quinoprotein amine dehydrogenase"/>
    <property type="match status" value="2"/>
</dbReference>
<dbReference type="Proteomes" id="UP001166286">
    <property type="component" value="Unassembled WGS sequence"/>
</dbReference>
<dbReference type="InterPro" id="IPR019775">
    <property type="entry name" value="WD40_repeat_CS"/>
</dbReference>
<keyword evidence="3" id="KW-0677">Repeat</keyword>
<dbReference type="InterPro" id="IPR001680">
    <property type="entry name" value="WD40_rpt"/>
</dbReference>
<feature type="region of interest" description="Disordered" evidence="5">
    <location>
        <begin position="230"/>
        <end position="270"/>
    </location>
</feature>
<feature type="repeat" description="WD" evidence="4">
    <location>
        <begin position="533"/>
        <end position="572"/>
    </location>
</feature>
<feature type="region of interest" description="Disordered" evidence="5">
    <location>
        <begin position="154"/>
        <end position="211"/>
    </location>
</feature>
<dbReference type="SUPFAM" id="SSF81383">
    <property type="entry name" value="F-box domain"/>
    <property type="match status" value="1"/>
</dbReference>
<dbReference type="EMBL" id="JAFEKC020000006">
    <property type="protein sequence ID" value="KAK0513835.1"/>
    <property type="molecule type" value="Genomic_DNA"/>
</dbReference>
<dbReference type="PROSITE" id="PS00678">
    <property type="entry name" value="WD_REPEATS_1"/>
    <property type="match status" value="2"/>
</dbReference>
<feature type="compositionally biased region" description="Pro residues" evidence="5">
    <location>
        <begin position="789"/>
        <end position="807"/>
    </location>
</feature>
<dbReference type="InterPro" id="IPR036322">
    <property type="entry name" value="WD40_repeat_dom_sf"/>
</dbReference>
<evidence type="ECO:0000256" key="3">
    <source>
        <dbReference type="ARBA" id="ARBA00022737"/>
    </source>
</evidence>
<feature type="region of interest" description="Disordered" evidence="5">
    <location>
        <begin position="879"/>
        <end position="932"/>
    </location>
</feature>
<feature type="repeat" description="WD" evidence="4">
    <location>
        <begin position="573"/>
        <end position="603"/>
    </location>
</feature>
<evidence type="ECO:0000256" key="5">
    <source>
        <dbReference type="SAM" id="MobiDB-lite"/>
    </source>
</evidence>
<evidence type="ECO:0000256" key="2">
    <source>
        <dbReference type="ARBA" id="ARBA00022574"/>
    </source>
</evidence>
<dbReference type="PANTHER" id="PTHR14604:SF4">
    <property type="entry name" value="F-BOX DOMAIN-CONTAINING PROTEIN"/>
    <property type="match status" value="1"/>
</dbReference>
<dbReference type="InterPro" id="IPR015943">
    <property type="entry name" value="WD40/YVTN_repeat-like_dom_sf"/>
</dbReference>
<feature type="compositionally biased region" description="Polar residues" evidence="5">
    <location>
        <begin position="181"/>
        <end position="206"/>
    </location>
</feature>
<feature type="compositionally biased region" description="Pro residues" evidence="5">
    <location>
        <begin position="905"/>
        <end position="927"/>
    </location>
</feature>
<feature type="compositionally biased region" description="Polar residues" evidence="5">
    <location>
        <begin position="259"/>
        <end position="270"/>
    </location>
</feature>
<evidence type="ECO:0000256" key="1">
    <source>
        <dbReference type="ARBA" id="ARBA00007968"/>
    </source>
</evidence>
<dbReference type="CDD" id="cd00200">
    <property type="entry name" value="WD40"/>
    <property type="match status" value="1"/>
</dbReference>
<dbReference type="PRINTS" id="PR00320">
    <property type="entry name" value="GPROTEINBRPT"/>
</dbReference>
<name>A0AA39R2W5_9LECA</name>
<dbReference type="SMART" id="SM00256">
    <property type="entry name" value="FBOX"/>
    <property type="match status" value="1"/>
</dbReference>
<feature type="domain" description="F-box" evidence="6">
    <location>
        <begin position="85"/>
        <end position="131"/>
    </location>
</feature>
<dbReference type="SMART" id="SM00320">
    <property type="entry name" value="WD40"/>
    <property type="match status" value="6"/>
</dbReference>
<dbReference type="PANTHER" id="PTHR14604">
    <property type="entry name" value="WD40 REPEAT PF20"/>
    <property type="match status" value="1"/>
</dbReference>
<dbReference type="InterPro" id="IPR036047">
    <property type="entry name" value="F-box-like_dom_sf"/>
</dbReference>
<evidence type="ECO:0000256" key="4">
    <source>
        <dbReference type="PROSITE-ProRule" id="PRU00221"/>
    </source>
</evidence>
<dbReference type="PROSITE" id="PS50082">
    <property type="entry name" value="WD_REPEATS_2"/>
    <property type="match status" value="5"/>
</dbReference>
<feature type="repeat" description="WD" evidence="4">
    <location>
        <begin position="446"/>
        <end position="476"/>
    </location>
</feature>
<sequence>MDPSYKLDEGYSEDTRSQDGLESPNVEMGNDALLASQLGVGGVLPPGVMALSEAERSELAYNILRTLRVSSIASVVDKLWPCFHKDPIQILPPEIMAQIFSYLTPSMLLEASRASRAWREGILDSRLWKYKFRTEGWSLHTEEIERFEKSYNPNIARPRAPRPASMKQKGSMRADWRRSGHTNSPRHYQEAQNPSKIPAPATSSLPSGAPSFKNEIEEEKTLQDFAEFQGTAIQPGKEENPQTRYPSDDQEMQDAGTFSPVSGAQDLSESFQDRKVSEFFQARETQLRDERLAQLQDTPSSSAHSADRASTAERPLMLFTSSGQPRLNYHHVFKQKRKLEDNWTNGQYRSFQLPHRDHPEDAHTECVYTIQYSGKYLVSGSRDRTLRIWDLDTERLVTEPLQGHTGSVLCLQFDHSEEEDIIISGSSDTHVILWRFSTGEMIKQLTNAHRESVLNLKFDKRFLVTCSKDKTIKIWNRHELQPGDRDYPVKGVSGGGQCPTYILDMHTIGSALREERFKFSDMLLEPYTHMMTLDLHGAAVNAIQIYKDELVSASGDRNLRVWNIHTGECSTKIEAHTKGIACVQYDGKRIVSGSSDNSIRIWDPISRTEVARLDGHSRLVRTIQAAFADPPGGRERLEAEADEVKRQWQAASMAGLIPPPLSAGRQPRSAPGSRKPRDIRSVGAKIPPSGGGSKWGRIVSGSYDETIIIWKKTDDDEWVIGHRLRQEEALRAAGPPLIPRSDIQAQNEAQGRALHEADARTNTEANNHLPTVNDQLDGGQQWHTAPQPRAQPPPQSATRPQPRPEPATSPTYAQATNQGTRASAQAGPFAPPRMNPFSPRSSPHQGLPPPHPGLLRGTMAAHPSVLDANGFYSPELARARHTQPPQHLPRQTPDMSQSQSQNQPQPQPQPQHAPPPPPTQPAQPRPVAPAVAPVGQPNARVFKLQFDARRIICCSQDPKIVGWDFANGDEQIIECSRFFAAPQ</sequence>
<dbReference type="AlphaFoldDB" id="A0AA39R2W5"/>
<keyword evidence="2 4" id="KW-0853">WD repeat</keyword>
<dbReference type="Pfam" id="PF12937">
    <property type="entry name" value="F-box-like"/>
    <property type="match status" value="1"/>
</dbReference>
<reference evidence="7" key="1">
    <citation type="submission" date="2023-03" db="EMBL/GenBank/DDBJ databases">
        <title>Complete genome of Cladonia borealis.</title>
        <authorList>
            <person name="Park H."/>
        </authorList>
    </citation>
    <scope>NUCLEOTIDE SEQUENCE</scope>
    <source>
        <strain evidence="7">ANT050790</strain>
    </source>
</reference>
<comment type="caution">
    <text evidence="7">The sequence shown here is derived from an EMBL/GenBank/DDBJ whole genome shotgun (WGS) entry which is preliminary data.</text>
</comment>
<organism evidence="7 8">
    <name type="scientific">Cladonia borealis</name>
    <dbReference type="NCBI Taxonomy" id="184061"/>
    <lineage>
        <taxon>Eukaryota</taxon>
        <taxon>Fungi</taxon>
        <taxon>Dikarya</taxon>
        <taxon>Ascomycota</taxon>
        <taxon>Pezizomycotina</taxon>
        <taxon>Lecanoromycetes</taxon>
        <taxon>OSLEUM clade</taxon>
        <taxon>Lecanoromycetidae</taxon>
        <taxon>Lecanorales</taxon>
        <taxon>Lecanorineae</taxon>
        <taxon>Cladoniaceae</taxon>
        <taxon>Cladonia</taxon>
    </lineage>
</organism>
<dbReference type="PROSITE" id="PS50181">
    <property type="entry name" value="FBOX"/>
    <property type="match status" value="1"/>
</dbReference>
<dbReference type="InterPro" id="IPR001810">
    <property type="entry name" value="F-box_dom"/>
</dbReference>